<name>A0AAJ8JRM8_9TREE</name>
<gene>
    <name evidence="1" type="ORF">L203_102319</name>
</gene>
<dbReference type="AlphaFoldDB" id="A0AAJ8JRM8"/>
<dbReference type="KEGG" id="cdep:91086531"/>
<accession>A0AAJ8JRM8</accession>
<organism evidence="1 2">
    <name type="scientific">Cryptococcus depauperatus CBS 7841</name>
    <dbReference type="NCBI Taxonomy" id="1295531"/>
    <lineage>
        <taxon>Eukaryota</taxon>
        <taxon>Fungi</taxon>
        <taxon>Dikarya</taxon>
        <taxon>Basidiomycota</taxon>
        <taxon>Agaricomycotina</taxon>
        <taxon>Tremellomycetes</taxon>
        <taxon>Tremellales</taxon>
        <taxon>Cryptococcaceae</taxon>
        <taxon>Cryptococcus</taxon>
    </lineage>
</organism>
<reference evidence="1" key="2">
    <citation type="journal article" date="2022" name="Elife">
        <title>Obligate sexual reproduction of a homothallic fungus closely related to the Cryptococcus pathogenic species complex.</title>
        <authorList>
            <person name="Passer A.R."/>
            <person name="Clancey S.A."/>
            <person name="Shea T."/>
            <person name="David-Palma M."/>
            <person name="Averette A.F."/>
            <person name="Boekhout T."/>
            <person name="Porcel B.M."/>
            <person name="Nowrousian M."/>
            <person name="Cuomo C.A."/>
            <person name="Sun S."/>
            <person name="Heitman J."/>
            <person name="Coelho M.A."/>
        </authorList>
    </citation>
    <scope>NUCLEOTIDE SEQUENCE</scope>
    <source>
        <strain evidence="1">CBS 7841</strain>
    </source>
</reference>
<dbReference type="EMBL" id="CP143786">
    <property type="protein sequence ID" value="WVN87143.1"/>
    <property type="molecule type" value="Genomic_DNA"/>
</dbReference>
<keyword evidence="2" id="KW-1185">Reference proteome</keyword>
<evidence type="ECO:0000313" key="2">
    <source>
        <dbReference type="Proteomes" id="UP000094043"/>
    </source>
</evidence>
<reference evidence="1" key="3">
    <citation type="submission" date="2024-01" db="EMBL/GenBank/DDBJ databases">
        <authorList>
            <person name="Coelho M.A."/>
            <person name="David-Palma M."/>
            <person name="Shea T."/>
            <person name="Sun S."/>
            <person name="Cuomo C.A."/>
            <person name="Heitman J."/>
        </authorList>
    </citation>
    <scope>NUCLEOTIDE SEQUENCE</scope>
    <source>
        <strain evidence="1">CBS 7841</strain>
    </source>
</reference>
<protein>
    <submittedName>
        <fullName evidence="1">Uncharacterized protein</fullName>
    </submittedName>
</protein>
<evidence type="ECO:0000313" key="1">
    <source>
        <dbReference type="EMBL" id="WVN87143.1"/>
    </source>
</evidence>
<dbReference type="GeneID" id="91086531"/>
<reference evidence="1" key="1">
    <citation type="submission" date="2016-06" db="EMBL/GenBank/DDBJ databases">
        <authorList>
            <person name="Cuomo C."/>
            <person name="Litvintseva A."/>
            <person name="Heitman J."/>
            <person name="Chen Y."/>
            <person name="Sun S."/>
            <person name="Springer D."/>
            <person name="Dromer F."/>
            <person name="Young S."/>
            <person name="Zeng Q."/>
            <person name="Chapman S."/>
            <person name="Gujja S."/>
            <person name="Saif S."/>
            <person name="Birren B."/>
        </authorList>
    </citation>
    <scope>NUCLEOTIDE SEQUENCE</scope>
    <source>
        <strain evidence="1">CBS 7841</strain>
    </source>
</reference>
<dbReference type="Proteomes" id="UP000094043">
    <property type="component" value="Chromosome 3"/>
</dbReference>
<sequence>MKRSHNRFRLDRFVGMVSGLIKIRRRSGDDEGISDKGCCLRKPRTHCLMGISISDRAKLQFQFACNKPILGKSAIKFVQSVSTNLFQYLLQVRTTNKGNGTALPKFIEGDNYFRRDRLKGKGKGAIHIKYTDSVWEWTVSNGLIPGGKLITEAD</sequence>
<proteinExistence type="predicted"/>
<dbReference type="RefSeq" id="XP_066067843.1">
    <property type="nucleotide sequence ID" value="XM_066211746.1"/>
</dbReference>